<dbReference type="PANTHER" id="PTHR34984">
    <property type="entry name" value="CARBON STORAGE REGULATOR"/>
    <property type="match status" value="1"/>
</dbReference>
<dbReference type="STRING" id="872970.SAMN04488134_10992"/>
<dbReference type="OrthoDB" id="9809061at2"/>
<reference evidence="6 7" key="1">
    <citation type="submission" date="2016-10" db="EMBL/GenBank/DDBJ databases">
        <authorList>
            <person name="de Groot N.N."/>
        </authorList>
    </citation>
    <scope>NUCLEOTIDE SEQUENCE [LARGE SCALE GENOMIC DNA]</scope>
    <source>
        <strain evidence="6 7">CGMCC 1.10434</strain>
    </source>
</reference>
<protein>
    <recommendedName>
        <fullName evidence="5">Translational regulator CsrA</fullName>
    </recommendedName>
</protein>
<evidence type="ECO:0000256" key="1">
    <source>
        <dbReference type="ARBA" id="ARBA00022490"/>
    </source>
</evidence>
<comment type="function">
    <text evidence="5">A translational regulator that binds mRNA to regulate translation initiation and/or mRNA stability. Usually binds in the 5'-UTR at or near the Shine-Dalgarno sequence preventing ribosome-binding, thus repressing translation. Its main target seems to be the major flagellin gene, while its function is anatagonized by FliW.</text>
</comment>
<evidence type="ECO:0000313" key="7">
    <source>
        <dbReference type="Proteomes" id="UP000199300"/>
    </source>
</evidence>
<dbReference type="GO" id="GO:0048027">
    <property type="term" value="F:mRNA 5'-UTR binding"/>
    <property type="evidence" value="ECO:0007669"/>
    <property type="project" value="UniProtKB-UniRule"/>
</dbReference>
<evidence type="ECO:0000256" key="3">
    <source>
        <dbReference type="ARBA" id="ARBA00022845"/>
    </source>
</evidence>
<evidence type="ECO:0000256" key="2">
    <source>
        <dbReference type="ARBA" id="ARBA00022491"/>
    </source>
</evidence>
<accession>A0A1H8QY69</accession>
<dbReference type="GO" id="GO:0005829">
    <property type="term" value="C:cytosol"/>
    <property type="evidence" value="ECO:0007669"/>
    <property type="project" value="TreeGrafter"/>
</dbReference>
<keyword evidence="5" id="KW-1005">Bacterial flagellum biogenesis</keyword>
<comment type="similarity">
    <text evidence="5">Belongs to the CsrA/RsmA family.</text>
</comment>
<dbReference type="EMBL" id="FODJ01000009">
    <property type="protein sequence ID" value="SEO59249.1"/>
    <property type="molecule type" value="Genomic_DNA"/>
</dbReference>
<organism evidence="6 7">
    <name type="scientific">Amphibacillus marinus</name>
    <dbReference type="NCBI Taxonomy" id="872970"/>
    <lineage>
        <taxon>Bacteria</taxon>
        <taxon>Bacillati</taxon>
        <taxon>Bacillota</taxon>
        <taxon>Bacilli</taxon>
        <taxon>Bacillales</taxon>
        <taxon>Bacillaceae</taxon>
        <taxon>Amphibacillus</taxon>
    </lineage>
</organism>
<evidence type="ECO:0000256" key="4">
    <source>
        <dbReference type="ARBA" id="ARBA00022884"/>
    </source>
</evidence>
<dbReference type="GO" id="GO:0006402">
    <property type="term" value="P:mRNA catabolic process"/>
    <property type="evidence" value="ECO:0007669"/>
    <property type="project" value="InterPro"/>
</dbReference>
<dbReference type="InterPro" id="IPR036107">
    <property type="entry name" value="CsrA_sf"/>
</dbReference>
<name>A0A1H8QY69_9BACI</name>
<gene>
    <name evidence="5" type="primary">csrA</name>
    <name evidence="6" type="ORF">SAMN04488134_10992</name>
</gene>
<proteinExistence type="inferred from homology"/>
<evidence type="ECO:0000313" key="6">
    <source>
        <dbReference type="EMBL" id="SEO59249.1"/>
    </source>
</evidence>
<dbReference type="Gene3D" id="2.60.40.4380">
    <property type="entry name" value="Translational regulator CsrA"/>
    <property type="match status" value="1"/>
</dbReference>
<dbReference type="GO" id="GO:0044781">
    <property type="term" value="P:bacterial-type flagellum organization"/>
    <property type="evidence" value="ECO:0007669"/>
    <property type="project" value="UniProtKB-KW"/>
</dbReference>
<dbReference type="NCBIfam" id="TIGR00202">
    <property type="entry name" value="csrA"/>
    <property type="match status" value="1"/>
</dbReference>
<keyword evidence="4 5" id="KW-0694">RNA-binding</keyword>
<dbReference type="AlphaFoldDB" id="A0A1H8QY69"/>
<dbReference type="RefSeq" id="WP_091498830.1">
    <property type="nucleotide sequence ID" value="NZ_FODJ01000009.1"/>
</dbReference>
<dbReference type="InterPro" id="IPR003751">
    <property type="entry name" value="CsrA"/>
</dbReference>
<dbReference type="PANTHER" id="PTHR34984:SF1">
    <property type="entry name" value="CARBON STORAGE REGULATOR"/>
    <property type="match status" value="1"/>
</dbReference>
<evidence type="ECO:0000256" key="5">
    <source>
        <dbReference type="HAMAP-Rule" id="MF_00167"/>
    </source>
</evidence>
<dbReference type="SUPFAM" id="SSF117130">
    <property type="entry name" value="CsrA-like"/>
    <property type="match status" value="1"/>
</dbReference>
<comment type="subcellular location">
    <subcellularLocation>
        <location evidence="5">Cytoplasm</location>
    </subcellularLocation>
</comment>
<comment type="subunit">
    <text evidence="5">Homodimer; the beta-strands of each monomer intercalate to form a hydrophobic core, while the alpha-helices form wings that extend away from the core.</text>
</comment>
<dbReference type="FunFam" id="2.60.40.4380:FF:000002">
    <property type="entry name" value="Translational regulator CsrA"/>
    <property type="match status" value="1"/>
</dbReference>
<keyword evidence="2 5" id="KW-0678">Repressor</keyword>
<dbReference type="HAMAP" id="MF_00167">
    <property type="entry name" value="CsrA"/>
    <property type="match status" value="1"/>
</dbReference>
<dbReference type="NCBIfam" id="NF002469">
    <property type="entry name" value="PRK01712.1"/>
    <property type="match status" value="1"/>
</dbReference>
<keyword evidence="3 5" id="KW-0810">Translation regulation</keyword>
<dbReference type="Pfam" id="PF02599">
    <property type="entry name" value="CsrA"/>
    <property type="match status" value="1"/>
</dbReference>
<keyword evidence="7" id="KW-1185">Reference proteome</keyword>
<sequence length="70" mass="7873">MLVLTRKLKQKIQIGDEIEIEVLAIDGEQIKLGITAPKEIDVHRHEIYQAIIEENTKAASVPSSFGDFLK</sequence>
<dbReference type="GO" id="GO:0045947">
    <property type="term" value="P:negative regulation of translational initiation"/>
    <property type="evidence" value="ECO:0007669"/>
    <property type="project" value="UniProtKB-UniRule"/>
</dbReference>
<keyword evidence="1 5" id="KW-0963">Cytoplasm</keyword>
<dbReference type="GO" id="GO:0006109">
    <property type="term" value="P:regulation of carbohydrate metabolic process"/>
    <property type="evidence" value="ECO:0007669"/>
    <property type="project" value="InterPro"/>
</dbReference>
<dbReference type="GO" id="GO:1902208">
    <property type="term" value="P:regulation of bacterial-type flagellum assembly"/>
    <property type="evidence" value="ECO:0007669"/>
    <property type="project" value="UniProtKB-UniRule"/>
</dbReference>
<dbReference type="Proteomes" id="UP000199300">
    <property type="component" value="Unassembled WGS sequence"/>
</dbReference>